<dbReference type="PANTHER" id="PTHR19879:SF9">
    <property type="entry name" value="TRANSCRIPTION INITIATION FACTOR TFIID SUBUNIT 5"/>
    <property type="match status" value="1"/>
</dbReference>
<dbReference type="SUPFAM" id="SSF50978">
    <property type="entry name" value="WD40 repeat-like"/>
    <property type="match status" value="2"/>
</dbReference>
<dbReference type="InterPro" id="IPR036322">
    <property type="entry name" value="WD40_repeat_dom_sf"/>
</dbReference>
<feature type="region of interest" description="Disordered" evidence="1">
    <location>
        <begin position="38"/>
        <end position="57"/>
    </location>
</feature>
<reference evidence="3 4" key="1">
    <citation type="submission" date="2019-03" db="EMBL/GenBank/DDBJ databases">
        <title>Genomic Encyclopedia of Type Strains, Phase IV (KMG-IV): sequencing the most valuable type-strain genomes for metagenomic binning, comparative biology and taxonomic classification.</title>
        <authorList>
            <person name="Goeker M."/>
        </authorList>
    </citation>
    <scope>NUCLEOTIDE SEQUENCE [LARGE SCALE GENOMIC DNA]</scope>
    <source>
        <strain evidence="3 4">DSM 44684</strain>
    </source>
</reference>
<feature type="domain" description="Novel STAND NTPase 1" evidence="2">
    <location>
        <begin position="120"/>
        <end position="475"/>
    </location>
</feature>
<dbReference type="AlphaFoldDB" id="A0A4R1FI19"/>
<evidence type="ECO:0000259" key="2">
    <source>
        <dbReference type="Pfam" id="PF20703"/>
    </source>
</evidence>
<dbReference type="Pfam" id="PF20703">
    <property type="entry name" value="nSTAND1"/>
    <property type="match status" value="1"/>
</dbReference>
<organism evidence="3 4">
    <name type="scientific">Nocardia alba</name>
    <dbReference type="NCBI Taxonomy" id="225051"/>
    <lineage>
        <taxon>Bacteria</taxon>
        <taxon>Bacillati</taxon>
        <taxon>Actinomycetota</taxon>
        <taxon>Actinomycetes</taxon>
        <taxon>Mycobacteriales</taxon>
        <taxon>Nocardiaceae</taxon>
        <taxon>Nocardia</taxon>
    </lineage>
</organism>
<evidence type="ECO:0000313" key="4">
    <source>
        <dbReference type="Proteomes" id="UP000294856"/>
    </source>
</evidence>
<feature type="compositionally biased region" description="Polar residues" evidence="1">
    <location>
        <begin position="45"/>
        <end position="54"/>
    </location>
</feature>
<evidence type="ECO:0000313" key="3">
    <source>
        <dbReference type="EMBL" id="TCJ94446.1"/>
    </source>
</evidence>
<dbReference type="Proteomes" id="UP000294856">
    <property type="component" value="Unassembled WGS sequence"/>
</dbReference>
<dbReference type="InterPro" id="IPR049052">
    <property type="entry name" value="nSTAND1"/>
</dbReference>
<dbReference type="SMART" id="SM00320">
    <property type="entry name" value="WD40"/>
    <property type="match status" value="7"/>
</dbReference>
<accession>A0A4R1FI19</accession>
<dbReference type="InterPro" id="IPR027417">
    <property type="entry name" value="P-loop_NTPase"/>
</dbReference>
<comment type="caution">
    <text evidence="3">The sequence shown here is derived from an EMBL/GenBank/DDBJ whole genome shotgun (WGS) entry which is preliminary data.</text>
</comment>
<keyword evidence="4" id="KW-1185">Reference proteome</keyword>
<dbReference type="InterPro" id="IPR015943">
    <property type="entry name" value="WD40/YVTN_repeat-like_dom_sf"/>
</dbReference>
<dbReference type="PANTHER" id="PTHR19879">
    <property type="entry name" value="TRANSCRIPTION INITIATION FACTOR TFIID"/>
    <property type="match status" value="1"/>
</dbReference>
<protein>
    <submittedName>
        <fullName evidence="3">WD40 repeat protein</fullName>
    </submittedName>
</protein>
<name>A0A4R1FI19_9NOCA</name>
<dbReference type="EMBL" id="SMFR01000004">
    <property type="protein sequence ID" value="TCJ94446.1"/>
    <property type="molecule type" value="Genomic_DNA"/>
</dbReference>
<proteinExistence type="predicted"/>
<dbReference type="OrthoDB" id="134501at2"/>
<dbReference type="Gene3D" id="2.130.10.10">
    <property type="entry name" value="YVTN repeat-like/Quinoprotein amine dehydrogenase"/>
    <property type="match status" value="4"/>
</dbReference>
<dbReference type="STRING" id="1210063.GCA_001612665_01683"/>
<gene>
    <name evidence="3" type="ORF">DFR71_5045</name>
</gene>
<dbReference type="InterPro" id="IPR001680">
    <property type="entry name" value="WD40_rpt"/>
</dbReference>
<evidence type="ECO:0000256" key="1">
    <source>
        <dbReference type="SAM" id="MobiDB-lite"/>
    </source>
</evidence>
<feature type="region of interest" description="Disordered" evidence="1">
    <location>
        <begin position="1195"/>
        <end position="1215"/>
    </location>
</feature>
<sequence>MTISDAQSSSPRALFAQRFAELYAAAGNPTLRRVAAATERRMRGTQASTPSPQRISDWKAGRNVPARFESLLPVVLTLVELTEKAQRDLPRKLADPHEWQRLWQESVTWTAAATDGDACPYPGLRAYRPEERTLFFGREQATAEFVELVRATTGIVVLIGASGAGKSSLLAAGLRPTIDLPAATMTPGATPTTGLAATPTDDLRVLIVDQFEELFTLCQDEAERSAFLATLADLPDTLTVVLALRADFYEQCLHYPALRKSLQHNSYLLGSMSMDEVARAITGPAAAGGLTLESGLEELVLTELRGVGGQLGTDGYDPGALPLLSHVMAATWQQRDGRKLTVAGYRKAGGVTGSVAETAELAWSELTPQQQSAAQELLGSLVTVGQDGRDTRRMVERAELLGRGDDPDACAEALEVLAASRLIALDAGSVQFSHEIVLTAWPRLRGWIDTDRVGHLVRQRLEHDAAEWEAAKHDSALLYRGTRLDSASEHTSRATSSPRVRTFLRASRRSARNSGRRRIVAVMVVFALLATGVIAIDRSRLADQRALDRDYAELVTAAQRTRTIDPSISAQFMLAAYRIRSDESTRTQLLNSQDSPLAITEAAHEKGVDTLALRSSDRLLVSTDYAGDTAFWDIRDHLAPHRLSTGLGTRVNTFEFVPGSTDGVTLGPSGTQLWDLADPKSPRLIRTLDTLRPSTIALDPTGTVLAEIEGSTLTLWDIRDRTRPLRIATRALPGEHHIIGFGAEGGVLAVGTITLDIRVPDTVQLWDVHVPAAARPVGPPISTTGDDQLRGFALSPDGTRLAVGSYGTKGTVNAPSNRVEIWEITDPNHPTSYGTSMRLDNGILASIDFHENGNLLATSTGRAGQLWNVTDPAQPVQAGPALSVTPTGCPRLRVAPCGGGPRTMRFLPGEPALIGAGEDGLLYFWSLPRSTIDVVPGTPSTPVFDRAGDRMAMLSGGSAVTIWDTTDIRHPVRLAAVPGSPGLSNVALSSDGRTLSFHDRSGDQRKVFDLGDPRQPRVLPSWPTGYARQSTVRGNRMLLTFRNSVQMWDITDRTTPVPVGVPISATIGTVQNAAFSSDGSRVELVLLDERGHEVPHYLRQMWNLDDPQHPRLTTESEVSRNTIIQPSYFLPDNRTVAVTEPDQFGLRDIDQPDAFTPIIDMARAESAPISGVSVSADGTELVVSGNGVADLWNLDDPRAPRKRAGPIGPTDGRRRQMAMHPRGEQLVIVTDNGQLGVWDLDAETVAARICASTSRLTEAVWRGQLANVSYRSPCP</sequence>
<dbReference type="RefSeq" id="WP_067448050.1">
    <property type="nucleotide sequence ID" value="NZ_SMFR01000004.1"/>
</dbReference>
<dbReference type="SUPFAM" id="SSF52540">
    <property type="entry name" value="P-loop containing nucleoside triphosphate hydrolases"/>
    <property type="match status" value="1"/>
</dbReference>